<evidence type="ECO:0000313" key="4">
    <source>
        <dbReference type="RefSeq" id="XP_033532556.1"/>
    </source>
</evidence>
<proteinExistence type="predicted"/>
<organism evidence="2">
    <name type="scientific">Eremomyces bilateralis CBS 781.70</name>
    <dbReference type="NCBI Taxonomy" id="1392243"/>
    <lineage>
        <taxon>Eukaryota</taxon>
        <taxon>Fungi</taxon>
        <taxon>Dikarya</taxon>
        <taxon>Ascomycota</taxon>
        <taxon>Pezizomycotina</taxon>
        <taxon>Dothideomycetes</taxon>
        <taxon>Dothideomycetes incertae sedis</taxon>
        <taxon>Eremomycetales</taxon>
        <taxon>Eremomycetaceae</taxon>
        <taxon>Eremomyces</taxon>
    </lineage>
</organism>
<dbReference type="EMBL" id="ML975164">
    <property type="protein sequence ID" value="KAF1810925.1"/>
    <property type="molecule type" value="Genomic_DNA"/>
</dbReference>
<dbReference type="InterPro" id="IPR052895">
    <property type="entry name" value="HetReg/Transcr_Mod"/>
</dbReference>
<reference evidence="2 4" key="1">
    <citation type="submission" date="2020-01" db="EMBL/GenBank/DDBJ databases">
        <authorList>
            <consortium name="DOE Joint Genome Institute"/>
            <person name="Haridas S."/>
            <person name="Albert R."/>
            <person name="Binder M."/>
            <person name="Bloem J."/>
            <person name="Labutti K."/>
            <person name="Salamov A."/>
            <person name="Andreopoulos B."/>
            <person name="Baker S.E."/>
            <person name="Barry K."/>
            <person name="Bills G."/>
            <person name="Bluhm B.H."/>
            <person name="Cannon C."/>
            <person name="Castanera R."/>
            <person name="Culley D.E."/>
            <person name="Daum C."/>
            <person name="Ezra D."/>
            <person name="Gonzalez J.B."/>
            <person name="Henrissat B."/>
            <person name="Kuo A."/>
            <person name="Liang C."/>
            <person name="Lipzen A."/>
            <person name="Lutzoni F."/>
            <person name="Magnuson J."/>
            <person name="Mondo S."/>
            <person name="Nolan M."/>
            <person name="Ohm R."/>
            <person name="Pangilinan J."/>
            <person name="Park H.-J."/>
            <person name="Ramirez L."/>
            <person name="Alfaro M."/>
            <person name="Sun H."/>
            <person name="Tritt A."/>
            <person name="Yoshinaga Y."/>
            <person name="Zwiers L.-H."/>
            <person name="Turgeon B.G."/>
            <person name="Goodwin S.B."/>
            <person name="Spatafora J.W."/>
            <person name="Crous P.W."/>
            <person name="Grigoriev I.V."/>
        </authorList>
    </citation>
    <scope>NUCLEOTIDE SEQUENCE</scope>
    <source>
        <strain evidence="2 4">CBS 781.70</strain>
    </source>
</reference>
<dbReference type="Pfam" id="PF06985">
    <property type="entry name" value="HET"/>
    <property type="match status" value="1"/>
</dbReference>
<feature type="non-terminal residue" evidence="2">
    <location>
        <position position="277"/>
    </location>
</feature>
<accession>A0A6G1FYI1</accession>
<dbReference type="GeneID" id="54417719"/>
<dbReference type="OrthoDB" id="2157530at2759"/>
<reference evidence="4" key="3">
    <citation type="submission" date="2025-04" db="UniProtKB">
        <authorList>
            <consortium name="RefSeq"/>
        </authorList>
    </citation>
    <scope>IDENTIFICATION</scope>
    <source>
        <strain evidence="4">CBS 781.70</strain>
    </source>
</reference>
<protein>
    <submittedName>
        <fullName evidence="2 4">HET-domain-containing protein</fullName>
    </submittedName>
</protein>
<feature type="domain" description="Heterokaryon incompatibility" evidence="1">
    <location>
        <begin position="66"/>
        <end position="201"/>
    </location>
</feature>
<evidence type="ECO:0000313" key="2">
    <source>
        <dbReference type="EMBL" id="KAF1810925.1"/>
    </source>
</evidence>
<dbReference type="PANTHER" id="PTHR24148:SF82">
    <property type="entry name" value="HETEROKARYON INCOMPATIBILITY DOMAIN-CONTAINING PROTEIN"/>
    <property type="match status" value="1"/>
</dbReference>
<dbReference type="RefSeq" id="XP_033532556.1">
    <property type="nucleotide sequence ID" value="XM_033677149.1"/>
</dbReference>
<dbReference type="Proteomes" id="UP000504638">
    <property type="component" value="Unplaced"/>
</dbReference>
<dbReference type="InterPro" id="IPR010730">
    <property type="entry name" value="HET"/>
</dbReference>
<evidence type="ECO:0000313" key="3">
    <source>
        <dbReference type="Proteomes" id="UP000504638"/>
    </source>
</evidence>
<dbReference type="AlphaFoldDB" id="A0A6G1FYI1"/>
<evidence type="ECO:0000259" key="1">
    <source>
        <dbReference type="Pfam" id="PF06985"/>
    </source>
</evidence>
<keyword evidence="3" id="KW-1185">Reference proteome</keyword>
<sequence>MSSGVPQKSTTWIDHNVKPMDCGFRYDALSQEKSFRLLKLLPSSDTSSPIICTMSEQRIDDSIKKYTALSYTWGNIQDKKEIILNGRPALVTQNLHMALQQIRHMPGMLGAILQPLSLWIDALCINQQDKNEKAVQIGYMHQIFANAQWVVAWLGPEGDESGAIMDVINQGNSIDVGSIPAPALLSFLSRSWWTRAWVLQECMAASAASFMWLVCGSSSTAFIHQGIPLFDIIKLSSKLEATDSRDKIFALLGLVDGQTKSQIRPDYTLSPCEIFCK</sequence>
<name>A0A6G1FYI1_9PEZI</name>
<gene>
    <name evidence="2 4" type="ORF">P152DRAFT_420368</name>
</gene>
<dbReference type="PANTHER" id="PTHR24148">
    <property type="entry name" value="ANKYRIN REPEAT DOMAIN-CONTAINING PROTEIN 39 HOMOLOG-RELATED"/>
    <property type="match status" value="1"/>
</dbReference>
<reference evidence="4" key="2">
    <citation type="submission" date="2020-04" db="EMBL/GenBank/DDBJ databases">
        <authorList>
            <consortium name="NCBI Genome Project"/>
        </authorList>
    </citation>
    <scope>NUCLEOTIDE SEQUENCE</scope>
    <source>
        <strain evidence="4">CBS 781.70</strain>
    </source>
</reference>